<comment type="similarity">
    <text evidence="11">Belongs to the ABC-4 integral membrane protein family.</text>
</comment>
<keyword evidence="9 13" id="KW-0472">Membrane</keyword>
<dbReference type="InterPro" id="IPR003439">
    <property type="entry name" value="ABC_transporter-like_ATP-bd"/>
</dbReference>
<comment type="subcellular location">
    <subcellularLocation>
        <location evidence="1">Cell inner membrane</location>
        <topology evidence="1">Multi-pass membrane protein</topology>
    </subcellularLocation>
</comment>
<dbReference type="PROSITE" id="PS50893">
    <property type="entry name" value="ABC_TRANSPORTER_2"/>
    <property type="match status" value="1"/>
</dbReference>
<dbReference type="PANTHER" id="PTHR30572:SF4">
    <property type="entry name" value="ABC TRANSPORTER PERMEASE YTRF"/>
    <property type="match status" value="1"/>
</dbReference>
<evidence type="ECO:0000256" key="4">
    <source>
        <dbReference type="ARBA" id="ARBA00022519"/>
    </source>
</evidence>
<evidence type="ECO:0000313" key="15">
    <source>
        <dbReference type="EMBL" id="TDR06243.1"/>
    </source>
</evidence>
<dbReference type="Pfam" id="PF00005">
    <property type="entry name" value="ABC_tran"/>
    <property type="match status" value="1"/>
</dbReference>
<sequence length="642" mass="69303">MDSKRPLLSIEQVSRHYRNGDSLISALDGVSLTVHEGEFVAIMGQSGSGKSTLMNIIGCLDQPSEGRYLINGHDVNKLNTNQLAALRLKTFGFVFQRYQLLPTLNAQENVALPALYANTAKEQRLQKAMELLQKLGLEGREHHKPSELSGGQQQRVSIARALINGAEVILADEPTGALDSKSSEQVLALLSELNDQGVTVILITHDAEVAAKAKRQVHIQDGKILSDSDVSNTDPVSENPETMQELPSIGIDEAINISFKALRANWFRTMLTLLGVVIGVAAVVAMMAIGEGGKQQVVQRIQSMGTNLLLVRPGGANMRNTGDIATLTEYDAEALSTLEHIEFVAPERESRSTIRYRSQDYRGKIMATTPNYIDVKEWSLSQGVMFDQQDMLNKAPVIVIGDTIATSLFPDENPIGQYVMMKSALYQVIGVLSTQGATASGVNNDEMVLIPLSTGLSRVFAGQYLNGLTVKVDDTDNLDSAEEAIRALLIQRHGTEDFQVLNTASLIEAVSETQNTMTWLLGSIAAISLLVGGIGVMNIMLVSVSERRREIGLRMATGAKPKDILRQFNIEALVVCCSGGLLGIAIGLSAALAMSSFNLAIALSWHPPALAFASAFFVGLIFGHAPARKASKLNPIDALAEE</sequence>
<dbReference type="GO" id="GO:0005886">
    <property type="term" value="C:plasma membrane"/>
    <property type="evidence" value="ECO:0007669"/>
    <property type="project" value="UniProtKB-SubCell"/>
</dbReference>
<feature type="transmembrane region" description="Helical" evidence="13">
    <location>
        <begin position="605"/>
        <end position="623"/>
    </location>
</feature>
<dbReference type="RefSeq" id="WP_162847604.1">
    <property type="nucleotide sequence ID" value="NZ_SNZA01000006.1"/>
</dbReference>
<evidence type="ECO:0000259" key="14">
    <source>
        <dbReference type="PROSITE" id="PS50893"/>
    </source>
</evidence>
<dbReference type="InterPro" id="IPR027417">
    <property type="entry name" value="P-loop_NTPase"/>
</dbReference>
<dbReference type="Pfam" id="PF12704">
    <property type="entry name" value="MacB_PCD"/>
    <property type="match status" value="1"/>
</dbReference>
<evidence type="ECO:0000256" key="5">
    <source>
        <dbReference type="ARBA" id="ARBA00022692"/>
    </source>
</evidence>
<evidence type="ECO:0000313" key="16">
    <source>
        <dbReference type="Proteomes" id="UP000295729"/>
    </source>
</evidence>
<feature type="transmembrane region" description="Helical" evidence="13">
    <location>
        <begin position="572"/>
        <end position="593"/>
    </location>
</feature>
<keyword evidence="7 15" id="KW-0067">ATP-binding</keyword>
<proteinExistence type="inferred from homology"/>
<evidence type="ECO:0000256" key="6">
    <source>
        <dbReference type="ARBA" id="ARBA00022741"/>
    </source>
</evidence>
<comment type="caution">
    <text evidence="15">The sequence shown here is derived from an EMBL/GenBank/DDBJ whole genome shotgun (WGS) entry which is preliminary data.</text>
</comment>
<dbReference type="EMBL" id="SNZA01000006">
    <property type="protein sequence ID" value="TDR06243.1"/>
    <property type="molecule type" value="Genomic_DNA"/>
</dbReference>
<keyword evidence="4" id="KW-0997">Cell inner membrane</keyword>
<dbReference type="InterPro" id="IPR025857">
    <property type="entry name" value="MacB_PCD"/>
</dbReference>
<evidence type="ECO:0000256" key="10">
    <source>
        <dbReference type="ARBA" id="ARBA00023251"/>
    </source>
</evidence>
<dbReference type="FunFam" id="3.40.50.300:FF:000032">
    <property type="entry name" value="Export ABC transporter ATP-binding protein"/>
    <property type="match status" value="1"/>
</dbReference>
<evidence type="ECO:0000256" key="11">
    <source>
        <dbReference type="ARBA" id="ARBA00038076"/>
    </source>
</evidence>
<accession>A0A4R6X2X3</accession>
<dbReference type="InterPro" id="IPR017871">
    <property type="entry name" value="ABC_transporter-like_CS"/>
</dbReference>
<reference evidence="15 16" key="1">
    <citation type="submission" date="2019-03" db="EMBL/GenBank/DDBJ databases">
        <title>Genomic Encyclopedia of Type Strains, Phase IV (KMG-IV): sequencing the most valuable type-strain genomes for metagenomic binning, comparative biology and taxonomic classification.</title>
        <authorList>
            <person name="Goeker M."/>
        </authorList>
    </citation>
    <scope>NUCLEOTIDE SEQUENCE [LARGE SCALE GENOMIC DNA]</scope>
    <source>
        <strain evidence="15 16">DSM 5604</strain>
    </source>
</reference>
<protein>
    <submittedName>
        <fullName evidence="15">Macrolide transport system ATP-binding/permease protein</fullName>
    </submittedName>
</protein>
<dbReference type="SMART" id="SM00382">
    <property type="entry name" value="AAA"/>
    <property type="match status" value="1"/>
</dbReference>
<keyword evidence="3" id="KW-1003">Cell membrane</keyword>
<dbReference type="Proteomes" id="UP000295729">
    <property type="component" value="Unassembled WGS sequence"/>
</dbReference>
<feature type="domain" description="ABC transporter" evidence="14">
    <location>
        <begin position="8"/>
        <end position="246"/>
    </location>
</feature>
<dbReference type="Pfam" id="PF02687">
    <property type="entry name" value="FtsX"/>
    <property type="match status" value="1"/>
</dbReference>
<dbReference type="InterPro" id="IPR003838">
    <property type="entry name" value="ABC3_permease_C"/>
</dbReference>
<dbReference type="GO" id="GO:1902495">
    <property type="term" value="C:transmembrane transporter complex"/>
    <property type="evidence" value="ECO:0007669"/>
    <property type="project" value="UniProtKB-ARBA"/>
</dbReference>
<dbReference type="GO" id="GO:0046677">
    <property type="term" value="P:response to antibiotic"/>
    <property type="evidence" value="ECO:0007669"/>
    <property type="project" value="UniProtKB-KW"/>
</dbReference>
<evidence type="ECO:0000256" key="1">
    <source>
        <dbReference type="ARBA" id="ARBA00004429"/>
    </source>
</evidence>
<evidence type="ECO:0000256" key="13">
    <source>
        <dbReference type="SAM" id="Phobius"/>
    </source>
</evidence>
<evidence type="ECO:0000256" key="3">
    <source>
        <dbReference type="ARBA" id="ARBA00022475"/>
    </source>
</evidence>
<evidence type="ECO:0000256" key="12">
    <source>
        <dbReference type="ARBA" id="ARBA00038388"/>
    </source>
</evidence>
<keyword evidence="2" id="KW-0813">Transport</keyword>
<dbReference type="InterPro" id="IPR050250">
    <property type="entry name" value="Macrolide_Exporter_MacB"/>
</dbReference>
<keyword evidence="10" id="KW-0046">Antibiotic resistance</keyword>
<dbReference type="InterPro" id="IPR003593">
    <property type="entry name" value="AAA+_ATPase"/>
</dbReference>
<dbReference type="Gene3D" id="3.40.50.300">
    <property type="entry name" value="P-loop containing nucleotide triphosphate hydrolases"/>
    <property type="match status" value="1"/>
</dbReference>
<keyword evidence="16" id="KW-1185">Reference proteome</keyword>
<dbReference type="SUPFAM" id="SSF52540">
    <property type="entry name" value="P-loop containing nucleoside triphosphate hydrolases"/>
    <property type="match status" value="1"/>
</dbReference>
<organism evidence="15 16">
    <name type="scientific">Marinomonas communis</name>
    <dbReference type="NCBI Taxonomy" id="28254"/>
    <lineage>
        <taxon>Bacteria</taxon>
        <taxon>Pseudomonadati</taxon>
        <taxon>Pseudomonadota</taxon>
        <taxon>Gammaproteobacteria</taxon>
        <taxon>Oceanospirillales</taxon>
        <taxon>Oceanospirillaceae</taxon>
        <taxon>Marinomonas</taxon>
    </lineage>
</organism>
<dbReference type="GO" id="GO:0005524">
    <property type="term" value="F:ATP binding"/>
    <property type="evidence" value="ECO:0007669"/>
    <property type="project" value="UniProtKB-KW"/>
</dbReference>
<evidence type="ECO:0000256" key="7">
    <source>
        <dbReference type="ARBA" id="ARBA00022840"/>
    </source>
</evidence>
<dbReference type="PROSITE" id="PS00211">
    <property type="entry name" value="ABC_TRANSPORTER_1"/>
    <property type="match status" value="1"/>
</dbReference>
<dbReference type="CDD" id="cd03255">
    <property type="entry name" value="ABC_MJ0796_LolCDE_FtsE"/>
    <property type="match status" value="1"/>
</dbReference>
<evidence type="ECO:0000256" key="2">
    <source>
        <dbReference type="ARBA" id="ARBA00022448"/>
    </source>
</evidence>
<dbReference type="PANTHER" id="PTHR30572">
    <property type="entry name" value="MEMBRANE COMPONENT OF TRANSPORTER-RELATED"/>
    <property type="match status" value="1"/>
</dbReference>
<keyword evidence="6" id="KW-0547">Nucleotide-binding</keyword>
<evidence type="ECO:0000256" key="8">
    <source>
        <dbReference type="ARBA" id="ARBA00022989"/>
    </source>
</evidence>
<feature type="transmembrane region" description="Helical" evidence="13">
    <location>
        <begin position="519"/>
        <end position="544"/>
    </location>
</feature>
<name>A0A4R6X2X3_9GAMM</name>
<keyword evidence="8 13" id="KW-1133">Transmembrane helix</keyword>
<dbReference type="InterPro" id="IPR017911">
    <property type="entry name" value="MacB-like_ATP-bd"/>
</dbReference>
<evidence type="ECO:0000256" key="9">
    <source>
        <dbReference type="ARBA" id="ARBA00023136"/>
    </source>
</evidence>
<gene>
    <name evidence="15" type="ORF">C8D85_3173</name>
</gene>
<feature type="transmembrane region" description="Helical" evidence="13">
    <location>
        <begin position="270"/>
        <end position="290"/>
    </location>
</feature>
<keyword evidence="5 13" id="KW-0812">Transmembrane</keyword>
<dbReference type="GO" id="GO:0022857">
    <property type="term" value="F:transmembrane transporter activity"/>
    <property type="evidence" value="ECO:0007669"/>
    <property type="project" value="UniProtKB-ARBA"/>
</dbReference>
<comment type="similarity">
    <text evidence="12">Belongs to the ABC transporter superfamily. Macrolide exporter (TC 3.A.1.122) family.</text>
</comment>
<dbReference type="AlphaFoldDB" id="A0A4R6X2X3"/>
<dbReference type="GO" id="GO:0016887">
    <property type="term" value="F:ATP hydrolysis activity"/>
    <property type="evidence" value="ECO:0007669"/>
    <property type="project" value="InterPro"/>
</dbReference>